<feature type="region of interest" description="Disordered" evidence="1">
    <location>
        <begin position="62"/>
        <end position="91"/>
    </location>
</feature>
<dbReference type="InterPro" id="IPR018588">
    <property type="entry name" value="Dihaem_cytochrome-c"/>
</dbReference>
<evidence type="ECO:0000313" key="2">
    <source>
        <dbReference type="EMBL" id="ADB92503.1"/>
    </source>
</evidence>
<accession>D3JWT3</accession>
<reference evidence="2" key="1">
    <citation type="journal article" date="2010" name="J. Bacteriol.">
        <title>Identification and heterologous expression of genes involved in anaerobic dissimilatory phosphite oxidation by Desulfotignum phosphitoxidans.</title>
        <authorList>
            <person name="Simeonova D.D."/>
            <person name="Wilson M.M."/>
            <person name="Metcalf W.W."/>
            <person name="Schink B."/>
        </authorList>
    </citation>
    <scope>NUCLEOTIDE SEQUENCE</scope>
    <source>
        <strain evidence="2">FiPS-3</strain>
    </source>
</reference>
<feature type="compositionally biased region" description="Basic and acidic residues" evidence="1">
    <location>
        <begin position="74"/>
        <end position="86"/>
    </location>
</feature>
<organism evidence="2">
    <name type="scientific">Desulfotignum phosphitoxidans</name>
    <dbReference type="NCBI Taxonomy" id="190898"/>
    <lineage>
        <taxon>Bacteria</taxon>
        <taxon>Pseudomonadati</taxon>
        <taxon>Thermodesulfobacteriota</taxon>
        <taxon>Desulfobacteria</taxon>
        <taxon>Desulfobacterales</taxon>
        <taxon>Desulfobacteraceae</taxon>
        <taxon>Desulfotignum</taxon>
    </lineage>
</organism>
<proteinExistence type="predicted"/>
<dbReference type="AlphaFoldDB" id="D3JWT3"/>
<protein>
    <submittedName>
        <fullName evidence="2">Putative di-heme cytochrome</fullName>
    </submittedName>
</protein>
<sequence>MSTDIENRFFMEEIKMYHKTMFFMFCLVFVTLFSIPSFLVYADDDHKENMWGNLLADGKGDNDDNCQQKRKQDHHRDEGHHRDGDHGNSSVKSLANPTYQFQCGACHFAYQPEFLPESSWIKILTSLDDHFGESIELDAESEKIITDYLKSNSADHSTTKRAAKIMKGLGNQTPLRITQIPYIIKEHHEITPDILKREFIGSLSNCIACHTTAEDGIYDDDNVKIPK</sequence>
<dbReference type="EMBL" id="GU324300">
    <property type="protein sequence ID" value="ADB92503.1"/>
    <property type="molecule type" value="Genomic_DNA"/>
</dbReference>
<name>D3JWT3_9BACT</name>
<dbReference type="Pfam" id="PF09626">
    <property type="entry name" value="DHC"/>
    <property type="match status" value="1"/>
</dbReference>
<evidence type="ECO:0000256" key="1">
    <source>
        <dbReference type="SAM" id="MobiDB-lite"/>
    </source>
</evidence>